<dbReference type="Gene3D" id="1.20.960.30">
    <property type="match status" value="1"/>
</dbReference>
<evidence type="ECO:0000256" key="1">
    <source>
        <dbReference type="ARBA" id="ARBA00004123"/>
    </source>
</evidence>
<evidence type="ECO:0000256" key="4">
    <source>
        <dbReference type="ARBA" id="ARBA00023242"/>
    </source>
</evidence>
<evidence type="ECO:0000313" key="7">
    <source>
        <dbReference type="Proteomes" id="UP000053259"/>
    </source>
</evidence>
<dbReference type="Proteomes" id="UP000053259">
    <property type="component" value="Unassembled WGS sequence"/>
</dbReference>
<feature type="compositionally biased region" description="Low complexity" evidence="5">
    <location>
        <begin position="167"/>
        <end position="177"/>
    </location>
</feature>
<protein>
    <submittedName>
        <fullName evidence="6">Uncharacterized protein</fullName>
    </submittedName>
</protein>
<dbReference type="Pfam" id="PF00400">
    <property type="entry name" value="WD40"/>
    <property type="match status" value="1"/>
</dbReference>
<dbReference type="InterPro" id="IPR001680">
    <property type="entry name" value="WD40_rpt"/>
</dbReference>
<dbReference type="SMART" id="SM00320">
    <property type="entry name" value="WD40"/>
    <property type="match status" value="4"/>
</dbReference>
<dbReference type="VEuPathDB" id="FungiDB:PV09_07384"/>
<comment type="subcellular location">
    <subcellularLocation>
        <location evidence="1">Nucleus</location>
    </subcellularLocation>
</comment>
<dbReference type="GeneID" id="27315357"/>
<accession>A0A0D1YJR4</accession>
<keyword evidence="2" id="KW-0853">WD repeat</keyword>
<evidence type="ECO:0000256" key="3">
    <source>
        <dbReference type="ARBA" id="ARBA00022737"/>
    </source>
</evidence>
<dbReference type="Gene3D" id="2.130.10.10">
    <property type="entry name" value="YVTN repeat-like/Quinoprotein amine dehydrogenase"/>
    <property type="match status" value="2"/>
</dbReference>
<dbReference type="Pfam" id="PF08513">
    <property type="entry name" value="LisH"/>
    <property type="match status" value="1"/>
</dbReference>
<keyword evidence="7" id="KW-1185">Reference proteome</keyword>
<evidence type="ECO:0000256" key="5">
    <source>
        <dbReference type="SAM" id="MobiDB-lite"/>
    </source>
</evidence>
<dbReference type="STRING" id="253628.A0A0D1YJR4"/>
<dbReference type="InterPro" id="IPR036322">
    <property type="entry name" value="WD40_repeat_dom_sf"/>
</dbReference>
<evidence type="ECO:0000256" key="2">
    <source>
        <dbReference type="ARBA" id="ARBA00022574"/>
    </source>
</evidence>
<dbReference type="OrthoDB" id="1367865at2759"/>
<sequence length="620" mass="68661">MMAADRPIDPGEVEKLSSNVMNYLVWRYLQEAGYGKTAKQLQYQWMGRDESPEQLPFARNIQKSCLIHLAQDGLLLDHLQAEVKKINRQYVFGPDHGRKFSTPADEPREKKIRKRSTSRIPSIQDREMQNGSPADPPQRRAKGKRKSGGVDKRLNGDAMDIDGGGTAATATDATGGDVESPLPVIDEMPPISTLEIGESKGTITEKPRDLTANTSFVGLDEGLVLEQVAWSPHNRNALVTAGKNHMRVFKVSANDTTDGNTTHTRCTRVDIDADDYEVQAFTWTERGSGAFTMLEKIKNENGDEMQTYKMLGFAEFGQKVSLVDSAAGWVLSLKYNHDAQVLLSLSFGEQSHIKLWNYDEIVYENSKRRVEPKYALRCARTMDTMLLAVEWTAENRFIVAGKKTLQLYEVGEEDMRLLGSVSTDLDWARLEYDPVHEIAAVLDASQQTLGFVTSTSKEDGGVELTLHTHSLDFKLNDIAFQPLDAKSGANESSSVASRHRIMAAASDEGQVYLFDALARPVGRPLQTLQMGHDAVAQVLSFSPDGFLLAAAGYDTLNVWKTQSGGGAPAGVWRMPEGTDPRWKSSEEEGEEEKFVHKLGWDADGKRVAFGMNGQVAVIRL</sequence>
<name>A0A0D1YJR4_9PEZI</name>
<dbReference type="PANTHER" id="PTHR22846">
    <property type="entry name" value="WD40 REPEAT PROTEIN"/>
    <property type="match status" value="1"/>
</dbReference>
<dbReference type="RefSeq" id="XP_016210966.1">
    <property type="nucleotide sequence ID" value="XM_016361146.1"/>
</dbReference>
<keyword evidence="3" id="KW-0677">Repeat</keyword>
<dbReference type="GO" id="GO:0034967">
    <property type="term" value="C:Set3 complex"/>
    <property type="evidence" value="ECO:0007669"/>
    <property type="project" value="TreeGrafter"/>
</dbReference>
<dbReference type="InterPro" id="IPR015943">
    <property type="entry name" value="WD40/YVTN_repeat-like_dom_sf"/>
</dbReference>
<dbReference type="GO" id="GO:0003714">
    <property type="term" value="F:transcription corepressor activity"/>
    <property type="evidence" value="ECO:0007669"/>
    <property type="project" value="InterPro"/>
</dbReference>
<dbReference type="SUPFAM" id="SSF50978">
    <property type="entry name" value="WD40 repeat-like"/>
    <property type="match status" value="1"/>
</dbReference>
<feature type="region of interest" description="Disordered" evidence="5">
    <location>
        <begin position="93"/>
        <end position="185"/>
    </location>
</feature>
<organism evidence="6 7">
    <name type="scientific">Verruconis gallopava</name>
    <dbReference type="NCBI Taxonomy" id="253628"/>
    <lineage>
        <taxon>Eukaryota</taxon>
        <taxon>Fungi</taxon>
        <taxon>Dikarya</taxon>
        <taxon>Ascomycota</taxon>
        <taxon>Pezizomycotina</taxon>
        <taxon>Dothideomycetes</taxon>
        <taxon>Pleosporomycetidae</taxon>
        <taxon>Venturiales</taxon>
        <taxon>Sympoventuriaceae</taxon>
        <taxon>Verruconis</taxon>
    </lineage>
</organism>
<dbReference type="InParanoid" id="A0A0D1YJR4"/>
<keyword evidence="4" id="KW-0539">Nucleus</keyword>
<dbReference type="PANTHER" id="PTHR22846:SF2">
    <property type="entry name" value="F-BOX-LIKE_WD REPEAT-CONTAINING PROTEIN EBI"/>
    <property type="match status" value="1"/>
</dbReference>
<dbReference type="InterPro" id="IPR006594">
    <property type="entry name" value="LisH"/>
</dbReference>
<dbReference type="HOGENOM" id="CLU_018409_1_0_1"/>
<dbReference type="InterPro" id="IPR045183">
    <property type="entry name" value="Ebi-like"/>
</dbReference>
<proteinExistence type="predicted"/>
<evidence type="ECO:0000313" key="6">
    <source>
        <dbReference type="EMBL" id="KIW01097.1"/>
    </source>
</evidence>
<dbReference type="GO" id="GO:0006357">
    <property type="term" value="P:regulation of transcription by RNA polymerase II"/>
    <property type="evidence" value="ECO:0007669"/>
    <property type="project" value="TreeGrafter"/>
</dbReference>
<reference evidence="6 7" key="1">
    <citation type="submission" date="2015-01" db="EMBL/GenBank/DDBJ databases">
        <title>The Genome Sequence of Ochroconis gallopava CBS43764.</title>
        <authorList>
            <consortium name="The Broad Institute Genomics Platform"/>
            <person name="Cuomo C."/>
            <person name="de Hoog S."/>
            <person name="Gorbushina A."/>
            <person name="Stielow B."/>
            <person name="Teixiera M."/>
            <person name="Abouelleil A."/>
            <person name="Chapman S.B."/>
            <person name="Priest M."/>
            <person name="Young S.K."/>
            <person name="Wortman J."/>
            <person name="Nusbaum C."/>
            <person name="Birren B."/>
        </authorList>
    </citation>
    <scope>NUCLEOTIDE SEQUENCE [LARGE SCALE GENOMIC DNA]</scope>
    <source>
        <strain evidence="6 7">CBS 43764</strain>
    </source>
</reference>
<gene>
    <name evidence="6" type="ORF">PV09_07384</name>
</gene>
<dbReference type="EMBL" id="KN847557">
    <property type="protein sequence ID" value="KIW01097.1"/>
    <property type="molecule type" value="Genomic_DNA"/>
</dbReference>
<dbReference type="AlphaFoldDB" id="A0A0D1YJR4"/>